<feature type="domain" description="Leucine-binding protein" evidence="4">
    <location>
        <begin position="42"/>
        <end position="378"/>
    </location>
</feature>
<dbReference type="InterPro" id="IPR051010">
    <property type="entry name" value="BCAA_transport"/>
</dbReference>
<dbReference type="EMBL" id="FUWY01000002">
    <property type="protein sequence ID" value="SJZ51802.1"/>
    <property type="molecule type" value="Genomic_DNA"/>
</dbReference>
<protein>
    <submittedName>
        <fullName evidence="5">Branched-chain amino acid transport system substrate-binding protein</fullName>
    </submittedName>
</protein>
<dbReference type="Proteomes" id="UP000243297">
    <property type="component" value="Unassembled WGS sequence"/>
</dbReference>
<dbReference type="InterPro" id="IPR028081">
    <property type="entry name" value="Leu-bd"/>
</dbReference>
<name>A0A1T4LAJ7_9FIRM</name>
<proteinExistence type="inferred from homology"/>
<dbReference type="OrthoDB" id="9772589at2"/>
<evidence type="ECO:0000259" key="4">
    <source>
        <dbReference type="Pfam" id="PF13458"/>
    </source>
</evidence>
<dbReference type="CDD" id="cd06347">
    <property type="entry name" value="PBP1_ABC_LivK_ligand_binding-like"/>
    <property type="match status" value="1"/>
</dbReference>
<evidence type="ECO:0000256" key="1">
    <source>
        <dbReference type="ARBA" id="ARBA00010062"/>
    </source>
</evidence>
<dbReference type="PANTHER" id="PTHR30483">
    <property type="entry name" value="LEUCINE-SPECIFIC-BINDING PROTEIN"/>
    <property type="match status" value="1"/>
</dbReference>
<dbReference type="Gene3D" id="3.40.50.2300">
    <property type="match status" value="2"/>
</dbReference>
<gene>
    <name evidence="5" type="ORF">SAMN02745191_0815</name>
</gene>
<dbReference type="PANTHER" id="PTHR30483:SF6">
    <property type="entry name" value="PERIPLASMIC BINDING PROTEIN OF ABC TRANSPORTER FOR NATURAL AMINO ACIDS"/>
    <property type="match status" value="1"/>
</dbReference>
<comment type="similarity">
    <text evidence="1">Belongs to the leucine-binding protein family.</text>
</comment>
<evidence type="ECO:0000256" key="3">
    <source>
        <dbReference type="SAM" id="SignalP"/>
    </source>
</evidence>
<dbReference type="Pfam" id="PF13458">
    <property type="entry name" value="Peripla_BP_6"/>
    <property type="match status" value="1"/>
</dbReference>
<evidence type="ECO:0000313" key="5">
    <source>
        <dbReference type="EMBL" id="SJZ51802.1"/>
    </source>
</evidence>
<dbReference type="RefSeq" id="WP_078711247.1">
    <property type="nucleotide sequence ID" value="NZ_FUWY01000002.1"/>
</dbReference>
<dbReference type="STRING" id="118967.SAMN02745191_0815"/>
<evidence type="ECO:0000313" key="6">
    <source>
        <dbReference type="Proteomes" id="UP000243297"/>
    </source>
</evidence>
<dbReference type="PROSITE" id="PS51257">
    <property type="entry name" value="PROKAR_LIPOPROTEIN"/>
    <property type="match status" value="1"/>
</dbReference>
<keyword evidence="2 3" id="KW-0732">Signal</keyword>
<feature type="chain" id="PRO_5038927943" evidence="3">
    <location>
        <begin position="24"/>
        <end position="385"/>
    </location>
</feature>
<sequence length="385" mass="40415">MNFKKLVKSGLVLGLAASMVACSSEPGQTAGNAGGGTDTDAIIIGAIGPYEGDTSVYGIAVKNGIDLAITEFNEAGNSLLGKTVKLVAYDSKGDNTEATNAYNKLVDSDKATAIVGAVLSGESTAIGTASQGVGTPILSPSATALAFTETGPNVFRGCFTDPYQAKMMGEFAFDTLGAKTAAVIYDTGADYSEGLMENFKTAFEGKGGQVVDVEGYSTGDTDFNTQLTKIKESNVDVLYIPNYYKDIALITKQARALGIEAQFIGGDGWDGVLSVSDDPTVLEGSVFVNHYSPDDPEIIAWAEAYKAKYGVDATAFAYLGYDCAKLMLQAIEEAGSTDPQAIVDALNNISFDGVLGHLEFDDNGDPIKDLAFITIKDGKYTSYQK</sequence>
<organism evidence="5 6">
    <name type="scientific">Anaerorhabdus furcosa</name>
    <dbReference type="NCBI Taxonomy" id="118967"/>
    <lineage>
        <taxon>Bacteria</taxon>
        <taxon>Bacillati</taxon>
        <taxon>Bacillota</taxon>
        <taxon>Erysipelotrichia</taxon>
        <taxon>Erysipelotrichales</taxon>
        <taxon>Erysipelotrichaceae</taxon>
        <taxon>Anaerorhabdus</taxon>
    </lineage>
</organism>
<feature type="signal peptide" evidence="3">
    <location>
        <begin position="1"/>
        <end position="23"/>
    </location>
</feature>
<accession>A0A1T4LAJ7</accession>
<reference evidence="6" key="1">
    <citation type="submission" date="2017-02" db="EMBL/GenBank/DDBJ databases">
        <authorList>
            <person name="Varghese N."/>
            <person name="Submissions S."/>
        </authorList>
    </citation>
    <scope>NUCLEOTIDE SEQUENCE [LARGE SCALE GENOMIC DNA]</scope>
    <source>
        <strain evidence="6">ATCC 25662</strain>
    </source>
</reference>
<evidence type="ECO:0000256" key="2">
    <source>
        <dbReference type="ARBA" id="ARBA00022729"/>
    </source>
</evidence>
<dbReference type="AlphaFoldDB" id="A0A1T4LAJ7"/>
<dbReference type="InterPro" id="IPR028082">
    <property type="entry name" value="Peripla_BP_I"/>
</dbReference>
<keyword evidence="6" id="KW-1185">Reference proteome</keyword>
<dbReference type="SUPFAM" id="SSF53822">
    <property type="entry name" value="Periplasmic binding protein-like I"/>
    <property type="match status" value="1"/>
</dbReference>